<dbReference type="EMBL" id="PQXN01000362">
    <property type="protein sequence ID" value="TGO45806.1"/>
    <property type="molecule type" value="Genomic_DNA"/>
</dbReference>
<evidence type="ECO:0000256" key="2">
    <source>
        <dbReference type="SAM" id="MobiDB-lite"/>
    </source>
</evidence>
<dbReference type="Proteomes" id="UP000297527">
    <property type="component" value="Unassembled WGS sequence"/>
</dbReference>
<proteinExistence type="inferred from homology"/>
<accession>A0A4Z1H9U0</accession>
<dbReference type="AlphaFoldDB" id="A0A4Z1H9U0"/>
<evidence type="ECO:0000313" key="4">
    <source>
        <dbReference type="EMBL" id="TGO45806.1"/>
    </source>
</evidence>
<dbReference type="PANTHER" id="PTHR33365:SF7">
    <property type="entry name" value="TAT PATHWAY SIGNAL SEQUENCE"/>
    <property type="match status" value="1"/>
</dbReference>
<keyword evidence="3" id="KW-1133">Transmembrane helix</keyword>
<comment type="caution">
    <text evidence="4">The sequence shown here is derived from an EMBL/GenBank/DDBJ whole genome shotgun (WGS) entry which is preliminary data.</text>
</comment>
<gene>
    <name evidence="4" type="ORF">BCON_0364g00090</name>
</gene>
<reference evidence="4 5" key="1">
    <citation type="submission" date="2017-12" db="EMBL/GenBank/DDBJ databases">
        <title>Comparative genomics of Botrytis spp.</title>
        <authorList>
            <person name="Valero-Jimenez C.A."/>
            <person name="Tapia P."/>
            <person name="Veloso J."/>
            <person name="Silva-Moreno E."/>
            <person name="Staats M."/>
            <person name="Valdes J.H."/>
            <person name="Van Kan J.A.L."/>
        </authorList>
    </citation>
    <scope>NUCLEOTIDE SEQUENCE [LARGE SCALE GENOMIC DNA]</scope>
    <source>
        <strain evidence="4 5">MUCL11595</strain>
    </source>
</reference>
<organism evidence="4 5">
    <name type="scientific">Botryotinia convoluta</name>
    <dbReference type="NCBI Taxonomy" id="54673"/>
    <lineage>
        <taxon>Eukaryota</taxon>
        <taxon>Fungi</taxon>
        <taxon>Dikarya</taxon>
        <taxon>Ascomycota</taxon>
        <taxon>Pezizomycotina</taxon>
        <taxon>Leotiomycetes</taxon>
        <taxon>Helotiales</taxon>
        <taxon>Sclerotiniaceae</taxon>
        <taxon>Botryotinia</taxon>
    </lineage>
</organism>
<dbReference type="OrthoDB" id="3687641at2759"/>
<evidence type="ECO:0000256" key="3">
    <source>
        <dbReference type="SAM" id="Phobius"/>
    </source>
</evidence>
<keyword evidence="3" id="KW-0812">Transmembrane</keyword>
<keyword evidence="3" id="KW-0472">Membrane</keyword>
<dbReference type="Pfam" id="PF11807">
    <property type="entry name" value="UstYa"/>
    <property type="match status" value="1"/>
</dbReference>
<feature type="transmembrane region" description="Helical" evidence="3">
    <location>
        <begin position="62"/>
        <end position="83"/>
    </location>
</feature>
<dbReference type="PANTHER" id="PTHR33365">
    <property type="entry name" value="YALI0B05434P"/>
    <property type="match status" value="1"/>
</dbReference>
<dbReference type="InterPro" id="IPR021765">
    <property type="entry name" value="UstYa-like"/>
</dbReference>
<sequence length="307" mass="35039">MIEILYKKIRSARTSISTHRPLYKDASSNEDLSKSSEGLLESKDNENSDCDVRPRNEKRRSLMWGAVIHSFIFATYTIGLFAASSFVRHRPGPPTLVYTPAAEALEYEKVFYNGTLFASSLYKGDPRPELDLAWHNLVKNNNLRISKEELDTLGRTALPLADGSGYYGQLNVYHHLHCLKFMREAFYAEYYPDAQGPTTKMHVDHCIDDIRQALMCHADTSITTFEWEEGIRRPMPDFTGWHTCNNWEKLDDWATARAFSMFDQVSLINPTYGIAFPMVNGEIDYTPPGQEGFRSIWPEDLGGHVHG</sequence>
<keyword evidence="5" id="KW-1185">Reference proteome</keyword>
<comment type="similarity">
    <text evidence="1">Belongs to the ustYa family.</text>
</comment>
<dbReference type="GO" id="GO:0043386">
    <property type="term" value="P:mycotoxin biosynthetic process"/>
    <property type="evidence" value="ECO:0007669"/>
    <property type="project" value="InterPro"/>
</dbReference>
<feature type="compositionally biased region" description="Basic and acidic residues" evidence="2">
    <location>
        <begin position="40"/>
        <end position="53"/>
    </location>
</feature>
<name>A0A4Z1H9U0_9HELO</name>
<protein>
    <recommendedName>
        <fullName evidence="6">Tat pathway signal sequence</fullName>
    </recommendedName>
</protein>
<evidence type="ECO:0008006" key="6">
    <source>
        <dbReference type="Google" id="ProtNLM"/>
    </source>
</evidence>
<evidence type="ECO:0000313" key="5">
    <source>
        <dbReference type="Proteomes" id="UP000297527"/>
    </source>
</evidence>
<evidence type="ECO:0000256" key="1">
    <source>
        <dbReference type="ARBA" id="ARBA00035112"/>
    </source>
</evidence>
<feature type="region of interest" description="Disordered" evidence="2">
    <location>
        <begin position="25"/>
        <end position="53"/>
    </location>
</feature>